<evidence type="ECO:0000256" key="8">
    <source>
        <dbReference type="ARBA" id="ARBA00022960"/>
    </source>
</evidence>
<evidence type="ECO:0000256" key="9">
    <source>
        <dbReference type="ARBA" id="ARBA00022984"/>
    </source>
</evidence>
<evidence type="ECO:0000256" key="1">
    <source>
        <dbReference type="ARBA" id="ARBA00004752"/>
    </source>
</evidence>
<evidence type="ECO:0000256" key="6">
    <source>
        <dbReference type="ARBA" id="ARBA00022741"/>
    </source>
</evidence>
<comment type="subcellular location">
    <subcellularLocation>
        <location evidence="12 13">Cytoplasm</location>
    </subcellularLocation>
</comment>
<feature type="binding site" evidence="12">
    <location>
        <position position="178"/>
    </location>
    <ligand>
        <name>UDP-N-acetyl-alpha-D-muramoyl-L-alanyl-D-glutamate</name>
        <dbReference type="ChEBI" id="CHEBI:83900"/>
    </ligand>
</feature>
<evidence type="ECO:0000259" key="15">
    <source>
        <dbReference type="Pfam" id="PF02875"/>
    </source>
</evidence>
<dbReference type="PROSITE" id="PS01011">
    <property type="entry name" value="FOLYLPOLYGLU_SYNT_1"/>
    <property type="match status" value="1"/>
</dbReference>
<feature type="domain" description="Mur ligase N-terminal catalytic" evidence="14">
    <location>
        <begin position="24"/>
        <end position="94"/>
    </location>
</feature>
<dbReference type="InterPro" id="IPR018109">
    <property type="entry name" value="Folylpolyglutamate_synth_CS"/>
</dbReference>
<comment type="catalytic activity">
    <reaction evidence="12">
        <text>UDP-N-acetyl-alpha-D-muramoyl-L-alanyl-D-glutamate + meso-2,6-diaminopimelate + ATP = UDP-N-acetyl-alpha-D-muramoyl-L-alanyl-gamma-D-glutamyl-meso-2,6-diaminopimelate + ADP + phosphate + H(+)</text>
        <dbReference type="Rhea" id="RHEA:23676"/>
        <dbReference type="ChEBI" id="CHEBI:15378"/>
        <dbReference type="ChEBI" id="CHEBI:30616"/>
        <dbReference type="ChEBI" id="CHEBI:43474"/>
        <dbReference type="ChEBI" id="CHEBI:57791"/>
        <dbReference type="ChEBI" id="CHEBI:83900"/>
        <dbReference type="ChEBI" id="CHEBI:83905"/>
        <dbReference type="ChEBI" id="CHEBI:456216"/>
        <dbReference type="EC" id="6.3.2.13"/>
    </reaction>
</comment>
<dbReference type="InterPro" id="IPR000713">
    <property type="entry name" value="Mur_ligase_N"/>
</dbReference>
<dbReference type="Pfam" id="PF01225">
    <property type="entry name" value="Mur_ligase"/>
    <property type="match status" value="1"/>
</dbReference>
<dbReference type="InterPro" id="IPR036615">
    <property type="entry name" value="Mur_ligase_C_dom_sf"/>
</dbReference>
<proteinExistence type="inferred from homology"/>
<evidence type="ECO:0000259" key="16">
    <source>
        <dbReference type="Pfam" id="PF08245"/>
    </source>
</evidence>
<dbReference type="GO" id="GO:0004326">
    <property type="term" value="F:tetrahydrofolylpolyglutamate synthase activity"/>
    <property type="evidence" value="ECO:0007669"/>
    <property type="project" value="InterPro"/>
</dbReference>
<evidence type="ECO:0000256" key="13">
    <source>
        <dbReference type="RuleBase" id="RU004135"/>
    </source>
</evidence>
<dbReference type="Gene3D" id="3.90.190.20">
    <property type="entry name" value="Mur ligase, C-terminal domain"/>
    <property type="match status" value="1"/>
</dbReference>
<feature type="binding site" evidence="12">
    <location>
        <position position="186"/>
    </location>
    <ligand>
        <name>UDP-N-acetyl-alpha-D-muramoyl-L-alanyl-D-glutamate</name>
        <dbReference type="ChEBI" id="CHEBI:83900"/>
    </ligand>
</feature>
<evidence type="ECO:0000256" key="7">
    <source>
        <dbReference type="ARBA" id="ARBA00022840"/>
    </source>
</evidence>
<protein>
    <recommendedName>
        <fullName evidence="12">UDP-N-acetylmuramoyl-L-alanyl-D-glutamate--2,6-diaminopimelate ligase</fullName>
        <ecNumber evidence="12">6.3.2.13</ecNumber>
    </recommendedName>
    <alternativeName>
        <fullName evidence="12">Meso-A2pm-adding enzyme</fullName>
    </alternativeName>
    <alternativeName>
        <fullName evidence="12">Meso-diaminopimelate-adding enzyme</fullName>
    </alternativeName>
    <alternativeName>
        <fullName evidence="12">UDP-MurNAc-L-Ala-D-Glu:meso-diaminopimelate ligase</fullName>
    </alternativeName>
    <alternativeName>
        <fullName evidence="12">UDP-MurNAc-tripeptide synthetase</fullName>
    </alternativeName>
    <alternativeName>
        <fullName evidence="12">UDP-N-acetylmuramyl-tripeptide synthetase</fullName>
    </alternativeName>
</protein>
<dbReference type="InterPro" id="IPR013221">
    <property type="entry name" value="Mur_ligase_cen"/>
</dbReference>
<keyword evidence="11 12" id="KW-0961">Cell wall biogenesis/degradation</keyword>
<evidence type="ECO:0000313" key="17">
    <source>
        <dbReference type="EMBL" id="SES64562.1"/>
    </source>
</evidence>
<dbReference type="HAMAP" id="MF_00208">
    <property type="entry name" value="MurE"/>
    <property type="match status" value="1"/>
</dbReference>
<keyword evidence="12" id="KW-0460">Magnesium</keyword>
<keyword evidence="5 12" id="KW-0132">Cell division</keyword>
<dbReference type="SUPFAM" id="SSF63418">
    <property type="entry name" value="MurE/MurF N-terminal domain"/>
    <property type="match status" value="1"/>
</dbReference>
<dbReference type="GO" id="GO:0009252">
    <property type="term" value="P:peptidoglycan biosynthetic process"/>
    <property type="evidence" value="ECO:0007669"/>
    <property type="project" value="UniProtKB-UniRule"/>
</dbReference>
<dbReference type="NCBIfam" id="TIGR01085">
    <property type="entry name" value="murE"/>
    <property type="match status" value="1"/>
</dbReference>
<dbReference type="UniPathway" id="UPA00219"/>
<dbReference type="AlphaFoldDB" id="A0A1H9Y856"/>
<dbReference type="SUPFAM" id="SSF53623">
    <property type="entry name" value="MurD-like peptide ligases, catalytic domain"/>
    <property type="match status" value="1"/>
</dbReference>
<dbReference type="NCBIfam" id="NF001124">
    <property type="entry name" value="PRK00139.1-2"/>
    <property type="match status" value="1"/>
</dbReference>
<feature type="binding site" evidence="12">
    <location>
        <begin position="151"/>
        <end position="152"/>
    </location>
    <ligand>
        <name>UDP-N-acetyl-alpha-D-muramoyl-L-alanyl-D-glutamate</name>
        <dbReference type="ChEBI" id="CHEBI:83900"/>
    </ligand>
</feature>
<comment type="cofactor">
    <cofactor evidence="12">
        <name>Mg(2+)</name>
        <dbReference type="ChEBI" id="CHEBI:18420"/>
    </cofactor>
</comment>
<dbReference type="PANTHER" id="PTHR23135:SF4">
    <property type="entry name" value="UDP-N-ACETYLMURAMOYL-L-ALANYL-D-GLUTAMATE--2,6-DIAMINOPIMELATE LIGASE MURE HOMOLOG, CHLOROPLASTIC"/>
    <property type="match status" value="1"/>
</dbReference>
<dbReference type="Gene3D" id="3.40.1390.10">
    <property type="entry name" value="MurE/MurF, N-terminal domain"/>
    <property type="match status" value="1"/>
</dbReference>
<comment type="similarity">
    <text evidence="2 12">Belongs to the MurCDEF family. MurE subfamily.</text>
</comment>
<dbReference type="GO" id="GO:0008765">
    <property type="term" value="F:UDP-N-acetylmuramoylalanyl-D-glutamate-2,6-diaminopimelate ligase activity"/>
    <property type="evidence" value="ECO:0007669"/>
    <property type="project" value="UniProtKB-UniRule"/>
</dbReference>
<evidence type="ECO:0000256" key="10">
    <source>
        <dbReference type="ARBA" id="ARBA00023306"/>
    </source>
</evidence>
<dbReference type="PANTHER" id="PTHR23135">
    <property type="entry name" value="MUR LIGASE FAMILY MEMBER"/>
    <property type="match status" value="1"/>
</dbReference>
<dbReference type="GO" id="GO:0008360">
    <property type="term" value="P:regulation of cell shape"/>
    <property type="evidence" value="ECO:0007669"/>
    <property type="project" value="UniProtKB-KW"/>
</dbReference>
<dbReference type="InterPro" id="IPR036565">
    <property type="entry name" value="Mur-like_cat_sf"/>
</dbReference>
<evidence type="ECO:0000256" key="2">
    <source>
        <dbReference type="ARBA" id="ARBA00005898"/>
    </source>
</evidence>
<comment type="PTM">
    <text evidence="12">Carboxylation is probably crucial for Mg(2+) binding and, consequently, for the gamma-phosphate positioning of ATP.</text>
</comment>
<dbReference type="Pfam" id="PF02875">
    <property type="entry name" value="Mur_ligase_C"/>
    <property type="match status" value="1"/>
</dbReference>
<dbReference type="EC" id="6.3.2.13" evidence="12"/>
<evidence type="ECO:0000259" key="14">
    <source>
        <dbReference type="Pfam" id="PF01225"/>
    </source>
</evidence>
<feature type="binding site" evidence="12">
    <location>
        <begin position="403"/>
        <end position="406"/>
    </location>
    <ligand>
        <name>meso-2,6-diaminopimelate</name>
        <dbReference type="ChEBI" id="CHEBI:57791"/>
    </ligand>
</feature>
<evidence type="ECO:0000256" key="12">
    <source>
        <dbReference type="HAMAP-Rule" id="MF_00208"/>
    </source>
</evidence>
<evidence type="ECO:0000256" key="5">
    <source>
        <dbReference type="ARBA" id="ARBA00022618"/>
    </source>
</evidence>
<dbReference type="OrthoDB" id="9800958at2"/>
<sequence length="487" mass="54931">MLLKDLLRGLKVKEIQGNDKLFIKDIAYNSQKSSDDSLFICIEGLKTDGHLYIKDAIRRGAIAVIVQKDVKVEGATIVQVEDTRKALALIANRYHHQPSTKLNLIGVTGTNGKTSTTYMIKKILEINEKKIGLIGTISNWLGNEKEEDDRTTPEALDLQRLLHRMVKKKIKSCVMEVSSHSLELQRVEECNFTIGVFTNLTPDHLDFHETIENYRNAKKKLFYKTSFYNIINIDDNDGKIILDEIKHLDTPILTYGVNSEADISAKNIVMTIKSVSFDLMTPSYEEKIKINIPGMFTVYNALAAITTAYCMRIDREQIKLGLQSIKGIAGRIEPIEEFKEFAVIVDYAHTPDALENILKSVKGFVNNKLITVFGCGGDRDRSKRPVMGEISSKFSDVTIITSDNPRSEKPTEIIDMIVEGIRGNKEKYHIVVDRREAIRKALKSAVKGDIILIVGKGHETYQIINENVIEFDDKKVAIEVAREEGIL</sequence>
<comment type="function">
    <text evidence="12">Catalyzes the addition of meso-diaminopimelic acid to the nucleotide precursor UDP-N-acetylmuramoyl-L-alanyl-D-glutamate (UMAG) in the biosynthesis of bacterial cell-wall peptidoglycan.</text>
</comment>
<keyword evidence="8 12" id="KW-0133">Cell shape</keyword>
<name>A0A1H9Y856_9FIRM</name>
<dbReference type="Proteomes" id="UP000199568">
    <property type="component" value="Unassembled WGS sequence"/>
</dbReference>
<organism evidence="17 18">
    <name type="scientific">Natronincola peptidivorans</name>
    <dbReference type="NCBI Taxonomy" id="426128"/>
    <lineage>
        <taxon>Bacteria</taxon>
        <taxon>Bacillati</taxon>
        <taxon>Bacillota</taxon>
        <taxon>Clostridia</taxon>
        <taxon>Peptostreptococcales</taxon>
        <taxon>Natronincolaceae</taxon>
        <taxon>Natronincola</taxon>
    </lineage>
</organism>
<dbReference type="STRING" id="426128.SAMN05660297_00070"/>
<keyword evidence="9 12" id="KW-0573">Peptidoglycan synthesis</keyword>
<keyword evidence="4 12" id="KW-0436">Ligase</keyword>
<feature type="binding site" evidence="12">
    <location>
        <position position="379"/>
    </location>
    <ligand>
        <name>meso-2,6-diaminopimelate</name>
        <dbReference type="ChEBI" id="CHEBI:57791"/>
    </ligand>
</feature>
<dbReference type="RefSeq" id="WP_090437718.1">
    <property type="nucleotide sequence ID" value="NZ_FOHU01000001.1"/>
</dbReference>
<feature type="binding site" evidence="12">
    <location>
        <position position="459"/>
    </location>
    <ligand>
        <name>meso-2,6-diaminopimelate</name>
        <dbReference type="ChEBI" id="CHEBI:57791"/>
    </ligand>
</feature>
<feature type="binding site" evidence="12">
    <location>
        <position position="30"/>
    </location>
    <ligand>
        <name>UDP-N-acetyl-alpha-D-muramoyl-L-alanyl-D-glutamate</name>
        <dbReference type="ChEBI" id="CHEBI:83900"/>
    </ligand>
</feature>
<feature type="domain" description="Mur ligase C-terminal" evidence="15">
    <location>
        <begin position="330"/>
        <end position="457"/>
    </location>
</feature>
<dbReference type="GO" id="GO:0071555">
    <property type="term" value="P:cell wall organization"/>
    <property type="evidence" value="ECO:0007669"/>
    <property type="project" value="UniProtKB-KW"/>
</dbReference>
<evidence type="ECO:0000256" key="3">
    <source>
        <dbReference type="ARBA" id="ARBA00022490"/>
    </source>
</evidence>
<dbReference type="NCBIfam" id="NF001126">
    <property type="entry name" value="PRK00139.1-4"/>
    <property type="match status" value="1"/>
</dbReference>
<dbReference type="InterPro" id="IPR005761">
    <property type="entry name" value="UDP-N-AcMur-Glu-dNH2Pim_ligase"/>
</dbReference>
<dbReference type="EMBL" id="FOHU01000001">
    <property type="protein sequence ID" value="SES64562.1"/>
    <property type="molecule type" value="Genomic_DNA"/>
</dbReference>
<keyword evidence="6 12" id="KW-0547">Nucleotide-binding</keyword>
<dbReference type="Pfam" id="PF08245">
    <property type="entry name" value="Mur_ligase_M"/>
    <property type="match status" value="1"/>
</dbReference>
<gene>
    <name evidence="12" type="primary">murE</name>
    <name evidence="17" type="ORF">SAMN05660297_00070</name>
</gene>
<dbReference type="InterPro" id="IPR035911">
    <property type="entry name" value="MurE/MurF_N"/>
</dbReference>
<dbReference type="GO" id="GO:0000287">
    <property type="term" value="F:magnesium ion binding"/>
    <property type="evidence" value="ECO:0007669"/>
    <property type="project" value="UniProtKB-UniRule"/>
</dbReference>
<dbReference type="GO" id="GO:0005524">
    <property type="term" value="F:ATP binding"/>
    <property type="evidence" value="ECO:0007669"/>
    <property type="project" value="UniProtKB-UniRule"/>
</dbReference>
<dbReference type="GO" id="GO:0051301">
    <property type="term" value="P:cell division"/>
    <property type="evidence" value="ECO:0007669"/>
    <property type="project" value="UniProtKB-KW"/>
</dbReference>
<evidence type="ECO:0000256" key="4">
    <source>
        <dbReference type="ARBA" id="ARBA00022598"/>
    </source>
</evidence>
<reference evidence="17 18" key="1">
    <citation type="submission" date="2016-10" db="EMBL/GenBank/DDBJ databases">
        <authorList>
            <person name="de Groot N.N."/>
        </authorList>
    </citation>
    <scope>NUCLEOTIDE SEQUENCE [LARGE SCALE GENOMIC DNA]</scope>
    <source>
        <strain evidence="17 18">DSM 18979</strain>
    </source>
</reference>
<evidence type="ECO:0000313" key="18">
    <source>
        <dbReference type="Proteomes" id="UP000199568"/>
    </source>
</evidence>
<feature type="short sequence motif" description="Meso-diaminopimelate recognition motif" evidence="12">
    <location>
        <begin position="403"/>
        <end position="406"/>
    </location>
</feature>
<comment type="pathway">
    <text evidence="1 12 13">Cell wall biogenesis; peptidoglycan biosynthesis.</text>
</comment>
<comment type="caution">
    <text evidence="12">Lacks conserved residue(s) required for the propagation of feature annotation.</text>
</comment>
<keyword evidence="3 12" id="KW-0963">Cytoplasm</keyword>
<feature type="modified residue" description="N6-carboxylysine" evidence="12">
    <location>
        <position position="218"/>
    </location>
</feature>
<dbReference type="GO" id="GO:0005737">
    <property type="term" value="C:cytoplasm"/>
    <property type="evidence" value="ECO:0007669"/>
    <property type="project" value="UniProtKB-SubCell"/>
</dbReference>
<keyword evidence="18" id="KW-1185">Reference proteome</keyword>
<dbReference type="Gene3D" id="3.40.1190.10">
    <property type="entry name" value="Mur-like, catalytic domain"/>
    <property type="match status" value="1"/>
</dbReference>
<keyword evidence="10 12" id="KW-0131">Cell cycle</keyword>
<dbReference type="SUPFAM" id="SSF53244">
    <property type="entry name" value="MurD-like peptide ligases, peptide-binding domain"/>
    <property type="match status" value="1"/>
</dbReference>
<feature type="binding site" evidence="12">
    <location>
        <position position="455"/>
    </location>
    <ligand>
        <name>meso-2,6-diaminopimelate</name>
        <dbReference type="ChEBI" id="CHEBI:57791"/>
    </ligand>
</feature>
<dbReference type="InterPro" id="IPR004101">
    <property type="entry name" value="Mur_ligase_C"/>
</dbReference>
<keyword evidence="7 12" id="KW-0067">ATP-binding</keyword>
<feature type="domain" description="Mur ligase central" evidence="16">
    <location>
        <begin position="107"/>
        <end position="307"/>
    </location>
</feature>
<accession>A0A1H9Y856</accession>
<feature type="binding site" evidence="12">
    <location>
        <begin position="109"/>
        <end position="115"/>
    </location>
    <ligand>
        <name>ATP</name>
        <dbReference type="ChEBI" id="CHEBI:30616"/>
    </ligand>
</feature>
<evidence type="ECO:0000256" key="11">
    <source>
        <dbReference type="ARBA" id="ARBA00023316"/>
    </source>
</evidence>